<proteinExistence type="predicted"/>
<feature type="transmembrane region" description="Helical" evidence="1">
    <location>
        <begin position="128"/>
        <end position="146"/>
    </location>
</feature>
<accession>A0A2N0UYH7</accession>
<comment type="caution">
    <text evidence="2">The sequence shown here is derived from an EMBL/GenBank/DDBJ whole genome shotgun (WGS) entry which is preliminary data.</text>
</comment>
<feature type="transmembrane region" description="Helical" evidence="1">
    <location>
        <begin position="199"/>
        <end position="221"/>
    </location>
</feature>
<organism evidence="2 3">
    <name type="scientific">Ruminococcus bromii</name>
    <dbReference type="NCBI Taxonomy" id="40518"/>
    <lineage>
        <taxon>Bacteria</taxon>
        <taxon>Bacillati</taxon>
        <taxon>Bacillota</taxon>
        <taxon>Clostridia</taxon>
        <taxon>Eubacteriales</taxon>
        <taxon>Oscillospiraceae</taxon>
        <taxon>Ruminococcus</taxon>
    </lineage>
</organism>
<name>A0A2N0UYH7_9FIRM</name>
<evidence type="ECO:0000313" key="3">
    <source>
        <dbReference type="Proteomes" id="UP000233425"/>
    </source>
</evidence>
<feature type="transmembrane region" description="Helical" evidence="1">
    <location>
        <begin position="167"/>
        <end position="187"/>
    </location>
</feature>
<keyword evidence="1" id="KW-0472">Membrane</keyword>
<feature type="transmembrane region" description="Helical" evidence="1">
    <location>
        <begin position="7"/>
        <end position="34"/>
    </location>
</feature>
<keyword evidence="3" id="KW-1185">Reference proteome</keyword>
<keyword evidence="1" id="KW-1133">Transmembrane helix</keyword>
<evidence type="ECO:0000313" key="2">
    <source>
        <dbReference type="EMBL" id="PKD32042.1"/>
    </source>
</evidence>
<dbReference type="AlphaFoldDB" id="A0A2N0UYH7"/>
<sequence length="260" mass="29517">MLKKRSFFAAVLIIILTLGVFLYMITFCGSYSVYIPENHISDLSDIKIKYSQDGIVSHSEPVYDNGYIRLTFNSLKQGKTEAEIFAFKESDPQSYYSQFVDLRVNAFNILTNGDFDDNLVQNISGYPVYYIAGALFFGIMAVYMIIRFRKSLKKHLCSYSTVLDCSLMIVFVGLATLFIALSVFLLINYRAYQLSSIHYLTAVIMLLTILFSTPFVLLYSISMTVSNISLIRHEGFRVARMTDEDGRIERGGDVGNIIKT</sequence>
<evidence type="ECO:0000256" key="1">
    <source>
        <dbReference type="SAM" id="Phobius"/>
    </source>
</evidence>
<protein>
    <submittedName>
        <fullName evidence="2">Uncharacterized protein</fullName>
    </submittedName>
</protein>
<dbReference type="EMBL" id="NNSR01000036">
    <property type="protein sequence ID" value="PKD32042.1"/>
    <property type="molecule type" value="Genomic_DNA"/>
</dbReference>
<dbReference type="Proteomes" id="UP000233425">
    <property type="component" value="Unassembled WGS sequence"/>
</dbReference>
<gene>
    <name evidence="2" type="ORF">RBATCC27255_00668</name>
</gene>
<reference evidence="2" key="1">
    <citation type="journal article" date="2018" name="Environ. Microbiol.">
        <title>Sporulation capability and amylosome conservation among diverse human colonic and rumen isolates of the keystone starch-degrader Ruminococcus bromii.</title>
        <authorList>
            <person name="Mukhopadhya I."/>
            <person name="Morais S."/>
            <person name="Laverde-Gomez J."/>
            <person name="Sheridan P.O."/>
            <person name="Walker A.W."/>
            <person name="Kelly W."/>
            <person name="Klieve A.V."/>
            <person name="Ouwerkerk D."/>
            <person name="Duncan S.H."/>
            <person name="Louis P."/>
            <person name="Koropatkin N."/>
            <person name="Cockburn D."/>
            <person name="Kibler R."/>
            <person name="Cooper P.J."/>
            <person name="Sandoval C."/>
            <person name="Crost E."/>
            <person name="Juge N."/>
            <person name="Bayer E.A."/>
            <person name="Flint H.J."/>
        </authorList>
    </citation>
    <scope>NUCLEOTIDE SEQUENCE [LARGE SCALE GENOMIC DNA]</scope>
    <source>
        <strain evidence="2">ATCC 27255</strain>
    </source>
</reference>
<keyword evidence="1" id="KW-0812">Transmembrane</keyword>